<accession>A0ABU6UMR3</accession>
<dbReference type="EC" id="5.5.1.1" evidence="1"/>
<comment type="caution">
    <text evidence="1">The sequence shown here is derived from an EMBL/GenBank/DDBJ whole genome shotgun (WGS) entry which is preliminary data.</text>
</comment>
<organism evidence="1 2">
    <name type="scientific">Stylosanthes scabra</name>
    <dbReference type="NCBI Taxonomy" id="79078"/>
    <lineage>
        <taxon>Eukaryota</taxon>
        <taxon>Viridiplantae</taxon>
        <taxon>Streptophyta</taxon>
        <taxon>Embryophyta</taxon>
        <taxon>Tracheophyta</taxon>
        <taxon>Spermatophyta</taxon>
        <taxon>Magnoliopsida</taxon>
        <taxon>eudicotyledons</taxon>
        <taxon>Gunneridae</taxon>
        <taxon>Pentapetalae</taxon>
        <taxon>rosids</taxon>
        <taxon>fabids</taxon>
        <taxon>Fabales</taxon>
        <taxon>Fabaceae</taxon>
        <taxon>Papilionoideae</taxon>
        <taxon>50 kb inversion clade</taxon>
        <taxon>dalbergioids sensu lato</taxon>
        <taxon>Dalbergieae</taxon>
        <taxon>Pterocarpus clade</taxon>
        <taxon>Stylosanthes</taxon>
    </lineage>
</organism>
<keyword evidence="1" id="KW-0413">Isomerase</keyword>
<reference evidence="1 2" key="1">
    <citation type="journal article" date="2023" name="Plants (Basel)">
        <title>Bridging the Gap: Combining Genomics and Transcriptomics Approaches to Understand Stylosanthes scabra, an Orphan Legume from the Brazilian Caatinga.</title>
        <authorList>
            <person name="Ferreira-Neto J.R.C."/>
            <person name="da Silva M.D."/>
            <person name="Binneck E."/>
            <person name="de Melo N.F."/>
            <person name="da Silva R.H."/>
            <person name="de Melo A.L.T.M."/>
            <person name="Pandolfi V."/>
            <person name="Bustamante F.O."/>
            <person name="Brasileiro-Vidal A.C."/>
            <person name="Benko-Iseppon A.M."/>
        </authorList>
    </citation>
    <scope>NUCLEOTIDE SEQUENCE [LARGE SCALE GENOMIC DNA]</scope>
    <source>
        <tissue evidence="1">Leaves</tissue>
    </source>
</reference>
<keyword evidence="1" id="KW-0121">Carboxypeptidase</keyword>
<gene>
    <name evidence="1" type="primary">CPS1_13</name>
    <name evidence="1" type="ORF">PIB30_071913</name>
</gene>
<evidence type="ECO:0000313" key="1">
    <source>
        <dbReference type="EMBL" id="MED6162587.1"/>
    </source>
</evidence>
<dbReference type="Gene3D" id="1.10.600.10">
    <property type="entry name" value="Farnesyl Diphosphate Synthase"/>
    <property type="match status" value="1"/>
</dbReference>
<dbReference type="Proteomes" id="UP001341840">
    <property type="component" value="Unassembled WGS sequence"/>
</dbReference>
<dbReference type="GO" id="GO:0018849">
    <property type="term" value="F:muconate cycloisomerase activity"/>
    <property type="evidence" value="ECO:0007669"/>
    <property type="project" value="UniProtKB-EC"/>
</dbReference>
<sequence>MAGDWSEELQQNPQYLQLLEATNRICHKLRNYQNNKSRNDYSGVATKLSCTTPEIESEMQEFVQMVLQNDQDGIRSTFFLVAKNFYYVAFFNSQTNPLPTLPTMVSRNYRRSVETYGILCLEAK</sequence>
<protein>
    <submittedName>
        <fullName evidence="1">Gly-Xaa carboxypeptidase</fullName>
        <ecNumber evidence="1">5.5.1.1</ecNumber>
    </submittedName>
</protein>
<keyword evidence="1" id="KW-0645">Protease</keyword>
<proteinExistence type="predicted"/>
<evidence type="ECO:0000313" key="2">
    <source>
        <dbReference type="Proteomes" id="UP001341840"/>
    </source>
</evidence>
<keyword evidence="1" id="KW-0378">Hydrolase</keyword>
<name>A0ABU6UMR3_9FABA</name>
<dbReference type="EMBL" id="JASCZI010121669">
    <property type="protein sequence ID" value="MED6162587.1"/>
    <property type="molecule type" value="Genomic_DNA"/>
</dbReference>
<keyword evidence="2" id="KW-1185">Reference proteome</keyword>
<dbReference type="InterPro" id="IPR008949">
    <property type="entry name" value="Isoprenoid_synthase_dom_sf"/>
</dbReference>
<dbReference type="GO" id="GO:0004180">
    <property type="term" value="F:carboxypeptidase activity"/>
    <property type="evidence" value="ECO:0007669"/>
    <property type="project" value="UniProtKB-KW"/>
</dbReference>